<dbReference type="InterPro" id="IPR000571">
    <property type="entry name" value="Znf_CCCH"/>
</dbReference>
<dbReference type="OrthoDB" id="1923159at2759"/>
<dbReference type="AlphaFoldDB" id="A0A8K0K2R7"/>
<dbReference type="InterPro" id="IPR013083">
    <property type="entry name" value="Znf_RING/FYVE/PHD"/>
</dbReference>
<sequence length="951" mass="99958">GSICNCFDSTSVPRKICRFCWHRIRTDENGLCPACRKAYPEDPADFKPLTQEEAEKRQRDSRKKNKLSEGRRHLANVRVVQSNLVFVVGLPLRLADPEILKKYDYFGKYGKIHKVVINQSTSYAGSQGPSASAYVTYSKAEEALRAIQAVSSVVMDGRPLKASLGTTKYCAHFMKGLSCPKPDCMYLHDLGDREASFTKEEMQQGKHTEYERKLHEQLNATSAPTSISNHLTSSSPSPSSASPSSSSSSSSSISLSSGSSNSSIPPNTLAHNHINCKEGKKLGGSSCSPPSQSQSIQCPNSSIHGQHHPPHQNQVQQTPAWSSNGNGGSNVIGGGERAAGNNRRSGKGGGINSNSNNNNNNNSQRRRHTSGEDVPKGKNREKLQQSNGVSNSRGGKGGPSPSPPLPSSVARKGNQSGATARGANSTSNSSATRSQQMKGQMSHSQEAQSQEELQEENILNEEEETQEEEQTQQGGVLRGALSGLALSPRLMQWRMGAALFGAPEQDNNSFFSNHHCFPPRNTVRSSQVAMASSAGGGVDVVGNSAGPGTSHPSNETSLHSSPPSSPSPSPSSSSSSSSSSSPTSSSPSMAILPNGIGNSSAATSLGSSEWVSGVGSNVEGGPAIPDALPTIHSSTDWQAAFGFSNSNQARSVGDIERRVRPELGPLGHGLEGLGMPRSHSEAEVLPSLPPGIGHSLRATHHANCIPVVGGRSVDDDLGFDPFHETQKALAEMMEKEDQQMKSQQQTELEMPHPCLNQHLNNTIPRQIPREPSMGSVHHSNPNFHPHHLRHSVGGSLADGVALSSSVAPKPALHTPLAPQVQRGVPLQGAGGRPGPPLPPPGFSAPNHMNAFGLGIPRPPSGAGSKILPFMGLGSAASSVPIPGPPSPSLPGGGVSFGSSICPSTVTNGPSHNCPTSPPTKGEARKMGDGFNMREFQDGLRAILPGLGVPKG</sequence>
<reference evidence="7" key="2">
    <citation type="submission" date="2017-10" db="EMBL/GenBank/DDBJ databases">
        <title>Ladona fulva Genome sequencing and assembly.</title>
        <authorList>
            <person name="Murali S."/>
            <person name="Richards S."/>
            <person name="Bandaranaike D."/>
            <person name="Bellair M."/>
            <person name="Blankenburg K."/>
            <person name="Chao H."/>
            <person name="Dinh H."/>
            <person name="Doddapaneni H."/>
            <person name="Dugan-Rocha S."/>
            <person name="Elkadiri S."/>
            <person name="Gnanaolivu R."/>
            <person name="Hernandez B."/>
            <person name="Skinner E."/>
            <person name="Javaid M."/>
            <person name="Lee S."/>
            <person name="Li M."/>
            <person name="Ming W."/>
            <person name="Munidasa M."/>
            <person name="Muniz J."/>
            <person name="Nguyen L."/>
            <person name="Hughes D."/>
            <person name="Osuji N."/>
            <person name="Pu L.-L."/>
            <person name="Puazo M."/>
            <person name="Qu C."/>
            <person name="Quiroz J."/>
            <person name="Raj R."/>
            <person name="Weissenberger G."/>
            <person name="Xin Y."/>
            <person name="Zou X."/>
            <person name="Han Y."/>
            <person name="Worley K."/>
            <person name="Muzny D."/>
            <person name="Gibbs R."/>
        </authorList>
    </citation>
    <scope>NUCLEOTIDE SEQUENCE</scope>
    <source>
        <strain evidence="7">Sampled in the wild</strain>
    </source>
</reference>
<keyword evidence="1 2" id="KW-0694">RNA-binding</keyword>
<keyword evidence="3" id="KW-0862">Zinc</keyword>
<comment type="caution">
    <text evidence="7">The sequence shown here is derived from an EMBL/GenBank/DDBJ whole genome shotgun (WGS) entry which is preliminary data.</text>
</comment>
<feature type="region of interest" description="Disordered" evidence="4">
    <location>
        <begin position="46"/>
        <end position="68"/>
    </location>
</feature>
<dbReference type="InterPro" id="IPR000504">
    <property type="entry name" value="RRM_dom"/>
</dbReference>
<feature type="region of interest" description="Disordered" evidence="4">
    <location>
        <begin position="527"/>
        <end position="597"/>
    </location>
</feature>
<gene>
    <name evidence="7" type="ORF">J437_LFUL006347</name>
</gene>
<name>A0A8K0K2R7_LADFU</name>
<dbReference type="PANTHER" id="PTHR12603">
    <property type="entry name" value="CCR4-NOT TRANSCRIPTION COMPLEX RELATED"/>
    <property type="match status" value="1"/>
</dbReference>
<evidence type="ECO:0000259" key="5">
    <source>
        <dbReference type="PROSITE" id="PS50102"/>
    </source>
</evidence>
<evidence type="ECO:0008006" key="9">
    <source>
        <dbReference type="Google" id="ProtNLM"/>
    </source>
</evidence>
<feature type="zinc finger region" description="C3H1-type" evidence="3">
    <location>
        <begin position="164"/>
        <end position="191"/>
    </location>
</feature>
<dbReference type="GO" id="GO:0016567">
    <property type="term" value="P:protein ubiquitination"/>
    <property type="evidence" value="ECO:0007669"/>
    <property type="project" value="TreeGrafter"/>
</dbReference>
<dbReference type="GO" id="GO:0004842">
    <property type="term" value="F:ubiquitin-protein transferase activity"/>
    <property type="evidence" value="ECO:0007669"/>
    <property type="project" value="InterPro"/>
</dbReference>
<dbReference type="InterPro" id="IPR039780">
    <property type="entry name" value="Mot2"/>
</dbReference>
<evidence type="ECO:0000256" key="4">
    <source>
        <dbReference type="SAM" id="MobiDB-lite"/>
    </source>
</evidence>
<dbReference type="Gene3D" id="3.30.40.10">
    <property type="entry name" value="Zinc/RING finger domain, C3HC4 (zinc finger)"/>
    <property type="match status" value="1"/>
</dbReference>
<evidence type="ECO:0000313" key="8">
    <source>
        <dbReference type="Proteomes" id="UP000792457"/>
    </source>
</evidence>
<feature type="compositionally biased region" description="Low complexity" evidence="4">
    <location>
        <begin position="224"/>
        <end position="268"/>
    </location>
</feature>
<feature type="compositionally biased region" description="Low complexity" evidence="4">
    <location>
        <begin position="285"/>
        <end position="303"/>
    </location>
</feature>
<dbReference type="SUPFAM" id="SSF57850">
    <property type="entry name" value="RING/U-box"/>
    <property type="match status" value="1"/>
</dbReference>
<dbReference type="GO" id="GO:0003723">
    <property type="term" value="F:RNA binding"/>
    <property type="evidence" value="ECO:0007669"/>
    <property type="project" value="UniProtKB-UniRule"/>
</dbReference>
<dbReference type="GO" id="GO:0030014">
    <property type="term" value="C:CCR4-NOT complex"/>
    <property type="evidence" value="ECO:0007669"/>
    <property type="project" value="InterPro"/>
</dbReference>
<proteinExistence type="predicted"/>
<dbReference type="Pfam" id="PF14570">
    <property type="entry name" value="zf-RING_4"/>
    <property type="match status" value="1"/>
</dbReference>
<dbReference type="InterPro" id="IPR003954">
    <property type="entry name" value="RRM_euk-type"/>
</dbReference>
<keyword evidence="3" id="KW-0863">Zinc-finger</keyword>
<evidence type="ECO:0000256" key="1">
    <source>
        <dbReference type="ARBA" id="ARBA00022884"/>
    </source>
</evidence>
<feature type="compositionally biased region" description="Basic and acidic residues" evidence="4">
    <location>
        <begin position="369"/>
        <end position="383"/>
    </location>
</feature>
<evidence type="ECO:0000256" key="2">
    <source>
        <dbReference type="PROSITE-ProRule" id="PRU00176"/>
    </source>
</evidence>
<keyword evidence="3" id="KW-0479">Metal-binding</keyword>
<dbReference type="GO" id="GO:0008270">
    <property type="term" value="F:zinc ion binding"/>
    <property type="evidence" value="ECO:0007669"/>
    <property type="project" value="UniProtKB-KW"/>
</dbReference>
<accession>A0A8K0K2R7</accession>
<organism evidence="7 8">
    <name type="scientific">Ladona fulva</name>
    <name type="common">Scarce chaser dragonfly</name>
    <name type="synonym">Libellula fulva</name>
    <dbReference type="NCBI Taxonomy" id="123851"/>
    <lineage>
        <taxon>Eukaryota</taxon>
        <taxon>Metazoa</taxon>
        <taxon>Ecdysozoa</taxon>
        <taxon>Arthropoda</taxon>
        <taxon>Hexapoda</taxon>
        <taxon>Insecta</taxon>
        <taxon>Pterygota</taxon>
        <taxon>Palaeoptera</taxon>
        <taxon>Odonata</taxon>
        <taxon>Epiprocta</taxon>
        <taxon>Anisoptera</taxon>
        <taxon>Libelluloidea</taxon>
        <taxon>Libellulidae</taxon>
        <taxon>Ladona</taxon>
    </lineage>
</organism>
<evidence type="ECO:0000256" key="3">
    <source>
        <dbReference type="PROSITE-ProRule" id="PRU00723"/>
    </source>
</evidence>
<feature type="domain" description="C3H1-type" evidence="6">
    <location>
        <begin position="164"/>
        <end position="191"/>
    </location>
</feature>
<dbReference type="InterPro" id="IPR035979">
    <property type="entry name" value="RBD_domain_sf"/>
</dbReference>
<feature type="non-terminal residue" evidence="7">
    <location>
        <position position="1"/>
    </location>
</feature>
<dbReference type="SUPFAM" id="SSF54928">
    <property type="entry name" value="RNA-binding domain, RBD"/>
    <property type="match status" value="1"/>
</dbReference>
<dbReference type="CDD" id="cd12438">
    <property type="entry name" value="RRM_CNOT4"/>
    <property type="match status" value="1"/>
</dbReference>
<dbReference type="InterPro" id="IPR034261">
    <property type="entry name" value="CNOT4_RRM"/>
</dbReference>
<feature type="domain" description="RRM" evidence="5">
    <location>
        <begin position="83"/>
        <end position="167"/>
    </location>
</feature>
<dbReference type="Proteomes" id="UP000792457">
    <property type="component" value="Unassembled WGS sequence"/>
</dbReference>
<dbReference type="EMBL" id="KZ308272">
    <property type="protein sequence ID" value="KAG8226245.1"/>
    <property type="molecule type" value="Genomic_DNA"/>
</dbReference>
<feature type="compositionally biased region" description="Polar residues" evidence="4">
    <location>
        <begin position="550"/>
        <end position="559"/>
    </location>
</feature>
<feature type="compositionally biased region" description="Low complexity" evidence="4">
    <location>
        <begin position="311"/>
        <end position="324"/>
    </location>
</feature>
<evidence type="ECO:0000313" key="7">
    <source>
        <dbReference type="EMBL" id="KAG8226245.1"/>
    </source>
</evidence>
<dbReference type="PROSITE" id="PS50103">
    <property type="entry name" value="ZF_C3H1"/>
    <property type="match status" value="1"/>
</dbReference>
<dbReference type="Gene3D" id="3.30.70.330">
    <property type="match status" value="1"/>
</dbReference>
<evidence type="ECO:0000259" key="6">
    <source>
        <dbReference type="PROSITE" id="PS50103"/>
    </source>
</evidence>
<dbReference type="InterPro" id="IPR012677">
    <property type="entry name" value="Nucleotide-bd_a/b_plait_sf"/>
</dbReference>
<dbReference type="PANTHER" id="PTHR12603:SF0">
    <property type="entry name" value="CCR4-NOT TRANSCRIPTION COMPLEX SUBUNIT 4"/>
    <property type="match status" value="1"/>
</dbReference>
<keyword evidence="8" id="KW-1185">Reference proteome</keyword>
<feature type="region of interest" description="Disordered" evidence="4">
    <location>
        <begin position="224"/>
        <end position="455"/>
    </location>
</feature>
<feature type="compositionally biased region" description="Low complexity" evidence="4">
    <location>
        <begin position="570"/>
        <end position="588"/>
    </location>
</feature>
<reference evidence="7" key="1">
    <citation type="submission" date="2013-04" db="EMBL/GenBank/DDBJ databases">
        <authorList>
            <person name="Qu J."/>
            <person name="Murali S.C."/>
            <person name="Bandaranaike D."/>
            <person name="Bellair M."/>
            <person name="Blankenburg K."/>
            <person name="Chao H."/>
            <person name="Dinh H."/>
            <person name="Doddapaneni H."/>
            <person name="Downs B."/>
            <person name="Dugan-Rocha S."/>
            <person name="Elkadiri S."/>
            <person name="Gnanaolivu R.D."/>
            <person name="Hernandez B."/>
            <person name="Javaid M."/>
            <person name="Jayaseelan J.C."/>
            <person name="Lee S."/>
            <person name="Li M."/>
            <person name="Ming W."/>
            <person name="Munidasa M."/>
            <person name="Muniz J."/>
            <person name="Nguyen L."/>
            <person name="Ongeri F."/>
            <person name="Osuji N."/>
            <person name="Pu L.-L."/>
            <person name="Puazo M."/>
            <person name="Qu C."/>
            <person name="Quiroz J."/>
            <person name="Raj R."/>
            <person name="Weissenberger G."/>
            <person name="Xin Y."/>
            <person name="Zou X."/>
            <person name="Han Y."/>
            <person name="Richards S."/>
            <person name="Worley K."/>
            <person name="Muzny D."/>
            <person name="Gibbs R."/>
        </authorList>
    </citation>
    <scope>NUCLEOTIDE SEQUENCE</scope>
    <source>
        <strain evidence="7">Sampled in the wild</strain>
    </source>
</reference>
<dbReference type="PROSITE" id="PS50102">
    <property type="entry name" value="RRM"/>
    <property type="match status" value="1"/>
</dbReference>
<protein>
    <recommendedName>
        <fullName evidence="9">CCR4-NOT transcription complex subunit 4</fullName>
    </recommendedName>
</protein>
<feature type="compositionally biased region" description="Gly residues" evidence="4">
    <location>
        <begin position="325"/>
        <end position="337"/>
    </location>
</feature>
<dbReference type="FunFam" id="3.30.70.330:FF:000044">
    <property type="entry name" value="Putative ccr4-not transcription complex subunit 4"/>
    <property type="match status" value="1"/>
</dbReference>
<feature type="compositionally biased region" description="Low complexity" evidence="4">
    <location>
        <begin position="418"/>
        <end position="451"/>
    </location>
</feature>
<feature type="compositionally biased region" description="Low complexity" evidence="4">
    <location>
        <begin position="352"/>
        <end position="363"/>
    </location>
</feature>
<dbReference type="SMART" id="SM00361">
    <property type="entry name" value="RRM_1"/>
    <property type="match status" value="1"/>
</dbReference>